<evidence type="ECO:0000256" key="1">
    <source>
        <dbReference type="ARBA" id="ARBA00023122"/>
    </source>
</evidence>
<dbReference type="InterPro" id="IPR051257">
    <property type="entry name" value="Diverse_CBS-Domain"/>
</dbReference>
<dbReference type="Proteomes" id="UP000307000">
    <property type="component" value="Chromosome"/>
</dbReference>
<dbReference type="PROSITE" id="PS51371">
    <property type="entry name" value="CBS"/>
    <property type="match status" value="2"/>
</dbReference>
<accession>A0A5B7WWZ9</accession>
<dbReference type="Pfam" id="PF00571">
    <property type="entry name" value="CBS"/>
    <property type="match status" value="2"/>
</dbReference>
<evidence type="ECO:0000313" key="5">
    <source>
        <dbReference type="Proteomes" id="UP000307000"/>
    </source>
</evidence>
<evidence type="ECO:0000256" key="2">
    <source>
        <dbReference type="PROSITE-ProRule" id="PRU00703"/>
    </source>
</evidence>
<keyword evidence="1 2" id="KW-0129">CBS domain</keyword>
<feature type="domain" description="CBS" evidence="3">
    <location>
        <begin position="10"/>
        <end position="67"/>
    </location>
</feature>
<organism evidence="4 5">
    <name type="scientific">Glutamicibacter creatinolyticus</name>
    <dbReference type="NCBI Taxonomy" id="162496"/>
    <lineage>
        <taxon>Bacteria</taxon>
        <taxon>Bacillati</taxon>
        <taxon>Actinomycetota</taxon>
        <taxon>Actinomycetes</taxon>
        <taxon>Micrococcales</taxon>
        <taxon>Micrococcaceae</taxon>
        <taxon>Glutamicibacter</taxon>
    </lineage>
</organism>
<dbReference type="EMBL" id="CP034412">
    <property type="protein sequence ID" value="QCY48586.1"/>
    <property type="molecule type" value="Genomic_DNA"/>
</dbReference>
<gene>
    <name evidence="4" type="ORF">GcLGCM259_2879</name>
</gene>
<dbReference type="InterPro" id="IPR000644">
    <property type="entry name" value="CBS_dom"/>
</dbReference>
<reference evidence="4 5" key="1">
    <citation type="submission" date="2018-12" db="EMBL/GenBank/DDBJ databases">
        <title>Complete Genome Sequence of Glutamicibacter creatinolyticus strain LGCM259,isolated from an abscess of a 12-year-old mare in Italy.</title>
        <authorList>
            <person name="Santos R.G."/>
            <person name="Silva A.L."/>
            <person name="Seyffert N."/>
            <person name="Castro T.L.P."/>
            <person name="Attili A.R."/>
            <person name="Rifici C."/>
            <person name="Mazzullo G."/>
            <person name="Brenig B."/>
            <person name="Venanzi F."/>
            <person name="Azevedo V."/>
        </authorList>
    </citation>
    <scope>NUCLEOTIDE SEQUENCE [LARGE SCALE GENOMIC DNA]</scope>
    <source>
        <strain evidence="4 5">LGCM 259</strain>
    </source>
</reference>
<dbReference type="PANTHER" id="PTHR43080:SF2">
    <property type="entry name" value="CBS DOMAIN-CONTAINING PROTEIN"/>
    <property type="match status" value="1"/>
</dbReference>
<dbReference type="SMART" id="SM00116">
    <property type="entry name" value="CBS"/>
    <property type="match status" value="2"/>
</dbReference>
<dbReference type="CDD" id="cd04622">
    <property type="entry name" value="CBS_pair_HRP1_like"/>
    <property type="match status" value="1"/>
</dbReference>
<evidence type="ECO:0000313" key="4">
    <source>
        <dbReference type="EMBL" id="QCY48586.1"/>
    </source>
</evidence>
<dbReference type="SUPFAM" id="SSF54631">
    <property type="entry name" value="CBS-domain pair"/>
    <property type="match status" value="1"/>
</dbReference>
<proteinExistence type="predicted"/>
<dbReference type="KEGG" id="gcr:GcLGCM259_2879"/>
<keyword evidence="5" id="KW-1185">Reference proteome</keyword>
<evidence type="ECO:0000259" key="3">
    <source>
        <dbReference type="PROSITE" id="PS51371"/>
    </source>
</evidence>
<dbReference type="AlphaFoldDB" id="A0A5B7WWZ9"/>
<sequence length="142" mass="15496">MATVTARELMTSPAECVNEQDSIQFAAQRMRQLDVGMLPICGSDERLAGTITDRDIVINCVADGVETSRVKVADYAQGKPVTIGADDSVEEAIKTMQQHQVRRLPVIDGHKLVGMLAQADVARYYDEERTGDMVSGVSQPQD</sequence>
<name>A0A5B7WWZ9_9MICC</name>
<feature type="domain" description="CBS" evidence="3">
    <location>
        <begin position="75"/>
        <end position="133"/>
    </location>
</feature>
<dbReference type="RefSeq" id="WP_138927074.1">
    <property type="nucleotide sequence ID" value="NZ_CP034412.1"/>
</dbReference>
<dbReference type="Gene3D" id="3.10.580.10">
    <property type="entry name" value="CBS-domain"/>
    <property type="match status" value="1"/>
</dbReference>
<dbReference type="PANTHER" id="PTHR43080">
    <property type="entry name" value="CBS DOMAIN-CONTAINING PROTEIN CBSX3, MITOCHONDRIAL"/>
    <property type="match status" value="1"/>
</dbReference>
<dbReference type="InterPro" id="IPR046342">
    <property type="entry name" value="CBS_dom_sf"/>
</dbReference>
<protein>
    <submittedName>
        <fullName evidence="4">CBS domain-containing protein</fullName>
    </submittedName>
</protein>